<evidence type="ECO:0000313" key="2">
    <source>
        <dbReference type="Proteomes" id="UP000078240"/>
    </source>
</evidence>
<sequence>MMYLVRFSNYQSHLRSASVTLAVLRPVPIQLECRGVCLCEKLLTGYMRDGNAPMPKKIREPSPPFEIGPSAVAATLRELDQSTWQVLSGHTQ</sequence>
<proteinExistence type="predicted"/>
<evidence type="ECO:0000313" key="1">
    <source>
        <dbReference type="EMBL" id="OAQ61348.1"/>
    </source>
</evidence>
<name>A0A179F7E1_PURLI</name>
<dbReference type="EMBL" id="LSBH01000026">
    <property type="protein sequence ID" value="OAQ61348.1"/>
    <property type="molecule type" value="Genomic_DNA"/>
</dbReference>
<protein>
    <submittedName>
        <fullName evidence="1">Uncharacterized protein</fullName>
    </submittedName>
</protein>
<dbReference type="Proteomes" id="UP000078240">
    <property type="component" value="Unassembled WGS sequence"/>
</dbReference>
<dbReference type="AlphaFoldDB" id="A0A179F7E1"/>
<organism evidence="1 2">
    <name type="scientific">Purpureocillium lilacinum</name>
    <name type="common">Paecilomyces lilacinus</name>
    <dbReference type="NCBI Taxonomy" id="33203"/>
    <lineage>
        <taxon>Eukaryota</taxon>
        <taxon>Fungi</taxon>
        <taxon>Dikarya</taxon>
        <taxon>Ascomycota</taxon>
        <taxon>Pezizomycotina</taxon>
        <taxon>Sordariomycetes</taxon>
        <taxon>Hypocreomycetidae</taxon>
        <taxon>Hypocreales</taxon>
        <taxon>Ophiocordycipitaceae</taxon>
        <taxon>Purpureocillium</taxon>
    </lineage>
</organism>
<comment type="caution">
    <text evidence="1">The sequence shown here is derived from an EMBL/GenBank/DDBJ whole genome shotgun (WGS) entry which is preliminary data.</text>
</comment>
<accession>A0A179F7E1</accession>
<reference evidence="1 2" key="1">
    <citation type="submission" date="2016-01" db="EMBL/GenBank/DDBJ databases">
        <title>Biosynthesis of antibiotic leucinostatins and their inhibition on Phytophthora in bio-control Purpureocillium lilacinum.</title>
        <authorList>
            <person name="Wang G."/>
            <person name="Liu Z."/>
            <person name="Lin R."/>
            <person name="Li E."/>
            <person name="Mao Z."/>
            <person name="Ling J."/>
            <person name="Yin W."/>
            <person name="Xie B."/>
        </authorList>
    </citation>
    <scope>NUCLEOTIDE SEQUENCE [LARGE SCALE GENOMIC DNA]</scope>
    <source>
        <strain evidence="1">PLBJ-1</strain>
    </source>
</reference>
<gene>
    <name evidence="1" type="ORF">VFPBJ_11474</name>
</gene>